<keyword evidence="2" id="KW-1185">Reference proteome</keyword>
<evidence type="ECO:0008006" key="3">
    <source>
        <dbReference type="Google" id="ProtNLM"/>
    </source>
</evidence>
<comment type="caution">
    <text evidence="1">The sequence shown here is derived from an EMBL/GenBank/DDBJ whole genome shotgun (WGS) entry which is preliminary data.</text>
</comment>
<dbReference type="RefSeq" id="WP_344089973.1">
    <property type="nucleotide sequence ID" value="NZ_BAAAOG010000001.1"/>
</dbReference>
<sequence length="143" mass="15305">MARSTNTVLIHRPVEDVFAFFTTPGNDRRWRTHVISISADGPVAVGSRISQSVAGPGGRTIPADIEVTGCEPYSRYSFTVVAGPVRPSGDFRFSAEGDHTRVEFTLSAELSGVKKLLMGGAVQRSMDAEVAALVEAKRILEAA</sequence>
<gene>
    <name evidence="1" type="ORF">GCM10009776_00510</name>
</gene>
<dbReference type="InterPro" id="IPR019587">
    <property type="entry name" value="Polyketide_cyclase/dehydratase"/>
</dbReference>
<proteinExistence type="predicted"/>
<dbReference type="InterPro" id="IPR023393">
    <property type="entry name" value="START-like_dom_sf"/>
</dbReference>
<protein>
    <recommendedName>
        <fullName evidence="3">Polyketide cyclase</fullName>
    </recommendedName>
</protein>
<name>A0ABN2Q3K8_9MICO</name>
<dbReference type="Pfam" id="PF10604">
    <property type="entry name" value="Polyketide_cyc2"/>
    <property type="match status" value="1"/>
</dbReference>
<organism evidence="1 2">
    <name type="scientific">Microbacterium deminutum</name>
    <dbReference type="NCBI Taxonomy" id="344164"/>
    <lineage>
        <taxon>Bacteria</taxon>
        <taxon>Bacillati</taxon>
        <taxon>Actinomycetota</taxon>
        <taxon>Actinomycetes</taxon>
        <taxon>Micrococcales</taxon>
        <taxon>Microbacteriaceae</taxon>
        <taxon>Microbacterium</taxon>
    </lineage>
</organism>
<dbReference type="EMBL" id="BAAAOG010000001">
    <property type="protein sequence ID" value="GAA1942655.1"/>
    <property type="molecule type" value="Genomic_DNA"/>
</dbReference>
<dbReference type="Gene3D" id="3.30.530.20">
    <property type="match status" value="1"/>
</dbReference>
<accession>A0ABN2Q3K8</accession>
<dbReference type="SUPFAM" id="SSF55961">
    <property type="entry name" value="Bet v1-like"/>
    <property type="match status" value="1"/>
</dbReference>
<evidence type="ECO:0000313" key="1">
    <source>
        <dbReference type="EMBL" id="GAA1942655.1"/>
    </source>
</evidence>
<dbReference type="Proteomes" id="UP001499933">
    <property type="component" value="Unassembled WGS sequence"/>
</dbReference>
<reference evidence="1 2" key="1">
    <citation type="journal article" date="2019" name="Int. J. Syst. Evol. Microbiol.">
        <title>The Global Catalogue of Microorganisms (GCM) 10K type strain sequencing project: providing services to taxonomists for standard genome sequencing and annotation.</title>
        <authorList>
            <consortium name="The Broad Institute Genomics Platform"/>
            <consortium name="The Broad Institute Genome Sequencing Center for Infectious Disease"/>
            <person name="Wu L."/>
            <person name="Ma J."/>
        </authorList>
    </citation>
    <scope>NUCLEOTIDE SEQUENCE [LARGE SCALE GENOMIC DNA]</scope>
    <source>
        <strain evidence="1 2">JCM 14901</strain>
    </source>
</reference>
<evidence type="ECO:0000313" key="2">
    <source>
        <dbReference type="Proteomes" id="UP001499933"/>
    </source>
</evidence>